<protein>
    <recommendedName>
        <fullName evidence="4">BZIP domain-containing protein</fullName>
    </recommendedName>
</protein>
<feature type="compositionally biased region" description="Low complexity" evidence="1">
    <location>
        <begin position="100"/>
        <end position="119"/>
    </location>
</feature>
<evidence type="ECO:0000256" key="1">
    <source>
        <dbReference type="SAM" id="MobiDB-lite"/>
    </source>
</evidence>
<dbReference type="CDD" id="cd14688">
    <property type="entry name" value="bZIP_YAP"/>
    <property type="match status" value="1"/>
</dbReference>
<name>A0A4Y7QEJ4_9AGAM</name>
<feature type="compositionally biased region" description="Polar residues" evidence="1">
    <location>
        <begin position="193"/>
        <end position="202"/>
    </location>
</feature>
<evidence type="ECO:0000313" key="2">
    <source>
        <dbReference type="EMBL" id="TDL25618.1"/>
    </source>
</evidence>
<dbReference type="SUPFAM" id="SSF57959">
    <property type="entry name" value="Leucine zipper domain"/>
    <property type="match status" value="1"/>
</dbReference>
<dbReference type="OrthoDB" id="2552152at2759"/>
<reference evidence="2 3" key="1">
    <citation type="submission" date="2018-06" db="EMBL/GenBank/DDBJ databases">
        <title>A transcriptomic atlas of mushroom development highlights an independent origin of complex multicellularity.</title>
        <authorList>
            <consortium name="DOE Joint Genome Institute"/>
            <person name="Krizsan K."/>
            <person name="Almasi E."/>
            <person name="Merenyi Z."/>
            <person name="Sahu N."/>
            <person name="Viragh M."/>
            <person name="Koszo T."/>
            <person name="Mondo S."/>
            <person name="Kiss B."/>
            <person name="Balint B."/>
            <person name="Kues U."/>
            <person name="Barry K."/>
            <person name="Hegedus J.C."/>
            <person name="Henrissat B."/>
            <person name="Johnson J."/>
            <person name="Lipzen A."/>
            <person name="Ohm R."/>
            <person name="Nagy I."/>
            <person name="Pangilinan J."/>
            <person name="Yan J."/>
            <person name="Xiong Y."/>
            <person name="Grigoriev I.V."/>
            <person name="Hibbett D.S."/>
            <person name="Nagy L.G."/>
        </authorList>
    </citation>
    <scope>NUCLEOTIDE SEQUENCE [LARGE SCALE GENOMIC DNA]</scope>
    <source>
        <strain evidence="2 3">SZMC22713</strain>
    </source>
</reference>
<feature type="region of interest" description="Disordered" evidence="1">
    <location>
        <begin position="52"/>
        <end position="161"/>
    </location>
</feature>
<feature type="compositionally biased region" description="Polar residues" evidence="1">
    <location>
        <begin position="211"/>
        <end position="220"/>
    </location>
</feature>
<sequence>MSSKRGRKRNDTLPPNRARDVQRAFRARRALHLQQLEDRVAELEEENESFRVALNLPPAHRPPLGKGPTGKDKSKSAYGRSSLPPMSDLSAREDTPSSPPTSSSSPQSGSFSLGSMSNSADGVNRVAWEPALVLQHDDQTEEGSPGTQFPFGQHPQSTTRSSAELFMPHSAVQNYSHSNDRPMAFPREESQFSFHTPLNGSPASHMRSLAANAQQQQSPVNGGLDPPQGLVYPTRRFVT</sequence>
<feature type="region of interest" description="Disordered" evidence="1">
    <location>
        <begin position="1"/>
        <end position="24"/>
    </location>
</feature>
<keyword evidence="3" id="KW-1185">Reference proteome</keyword>
<proteinExistence type="predicted"/>
<dbReference type="Gene3D" id="1.20.5.170">
    <property type="match status" value="1"/>
</dbReference>
<dbReference type="EMBL" id="ML170163">
    <property type="protein sequence ID" value="TDL25618.1"/>
    <property type="molecule type" value="Genomic_DNA"/>
</dbReference>
<dbReference type="AlphaFoldDB" id="A0A4Y7QEJ4"/>
<dbReference type="VEuPathDB" id="FungiDB:BD410DRAFT_717752"/>
<accession>A0A4Y7QEJ4</accession>
<organism evidence="2 3">
    <name type="scientific">Rickenella mellea</name>
    <dbReference type="NCBI Taxonomy" id="50990"/>
    <lineage>
        <taxon>Eukaryota</taxon>
        <taxon>Fungi</taxon>
        <taxon>Dikarya</taxon>
        <taxon>Basidiomycota</taxon>
        <taxon>Agaricomycotina</taxon>
        <taxon>Agaricomycetes</taxon>
        <taxon>Hymenochaetales</taxon>
        <taxon>Rickenellaceae</taxon>
        <taxon>Rickenella</taxon>
    </lineage>
</organism>
<evidence type="ECO:0000313" key="3">
    <source>
        <dbReference type="Proteomes" id="UP000294933"/>
    </source>
</evidence>
<evidence type="ECO:0008006" key="4">
    <source>
        <dbReference type="Google" id="ProtNLM"/>
    </source>
</evidence>
<dbReference type="InterPro" id="IPR046347">
    <property type="entry name" value="bZIP_sf"/>
</dbReference>
<gene>
    <name evidence="2" type="ORF">BD410DRAFT_717752</name>
</gene>
<dbReference type="Proteomes" id="UP000294933">
    <property type="component" value="Unassembled WGS sequence"/>
</dbReference>
<feature type="region of interest" description="Disordered" evidence="1">
    <location>
        <begin position="193"/>
        <end position="239"/>
    </location>
</feature>
<dbReference type="GO" id="GO:0003700">
    <property type="term" value="F:DNA-binding transcription factor activity"/>
    <property type="evidence" value="ECO:0007669"/>
    <property type="project" value="InterPro"/>
</dbReference>